<feature type="domain" description="VOC" evidence="1">
    <location>
        <begin position="2"/>
        <end position="114"/>
    </location>
</feature>
<dbReference type="AlphaFoldDB" id="A0A918F3W5"/>
<comment type="caution">
    <text evidence="2">The sequence shown here is derived from an EMBL/GenBank/DDBJ whole genome shotgun (WGS) entry which is preliminary data.</text>
</comment>
<dbReference type="CDD" id="cd06587">
    <property type="entry name" value="VOC"/>
    <property type="match status" value="1"/>
</dbReference>
<keyword evidence="3" id="KW-1185">Reference proteome</keyword>
<dbReference type="SUPFAM" id="SSF54593">
    <property type="entry name" value="Glyoxalase/Bleomycin resistance protein/Dihydroxybiphenyl dioxygenase"/>
    <property type="match status" value="1"/>
</dbReference>
<dbReference type="RefSeq" id="WP_189088804.1">
    <property type="nucleotide sequence ID" value="NZ_BMQL01000005.1"/>
</dbReference>
<dbReference type="Gene3D" id="3.10.180.10">
    <property type="entry name" value="2,3-Dihydroxybiphenyl 1,2-Dioxygenase, domain 1"/>
    <property type="match status" value="1"/>
</dbReference>
<organism evidence="2 3">
    <name type="scientific">Deinococcus ruber</name>
    <dbReference type="NCBI Taxonomy" id="1848197"/>
    <lineage>
        <taxon>Bacteria</taxon>
        <taxon>Thermotogati</taxon>
        <taxon>Deinococcota</taxon>
        <taxon>Deinococci</taxon>
        <taxon>Deinococcales</taxon>
        <taxon>Deinococcaceae</taxon>
        <taxon>Deinococcus</taxon>
    </lineage>
</organism>
<dbReference type="PANTHER" id="PTHR36113">
    <property type="entry name" value="LYASE, PUTATIVE-RELATED-RELATED"/>
    <property type="match status" value="1"/>
</dbReference>
<protein>
    <submittedName>
        <fullName evidence="2">Glyoxalase</fullName>
    </submittedName>
</protein>
<dbReference type="PROSITE" id="PS51819">
    <property type="entry name" value="VOC"/>
    <property type="match status" value="1"/>
</dbReference>
<accession>A0A918F3W5</accession>
<sequence length="117" mass="13039">MKLDHLNLSVEDVAATQTFLQKYFGLRSVGQGGVNMAFLSDDNHSVITLMKAKNVRYPDSFHIGFVQPGVEQVNALYQRLKDDGVDVPPPQKLHGSWTFYVPSPGGFTIEVQCWLGQ</sequence>
<dbReference type="InterPro" id="IPR051332">
    <property type="entry name" value="Fosfomycin_Res_Enzymes"/>
</dbReference>
<evidence type="ECO:0000313" key="3">
    <source>
        <dbReference type="Proteomes" id="UP000603865"/>
    </source>
</evidence>
<reference evidence="2" key="1">
    <citation type="journal article" date="2014" name="Int. J. Syst. Evol. Microbiol.">
        <title>Complete genome sequence of Corynebacterium casei LMG S-19264T (=DSM 44701T), isolated from a smear-ripened cheese.</title>
        <authorList>
            <consortium name="US DOE Joint Genome Institute (JGI-PGF)"/>
            <person name="Walter F."/>
            <person name="Albersmeier A."/>
            <person name="Kalinowski J."/>
            <person name="Ruckert C."/>
        </authorList>
    </citation>
    <scope>NUCLEOTIDE SEQUENCE</scope>
    <source>
        <strain evidence="2">JCM 31311</strain>
    </source>
</reference>
<dbReference type="InterPro" id="IPR029068">
    <property type="entry name" value="Glyas_Bleomycin-R_OHBP_Dase"/>
</dbReference>
<dbReference type="PANTHER" id="PTHR36113:SF3">
    <property type="entry name" value="SLL5075 PROTEIN"/>
    <property type="match status" value="1"/>
</dbReference>
<dbReference type="InterPro" id="IPR004360">
    <property type="entry name" value="Glyas_Fos-R_dOase_dom"/>
</dbReference>
<dbReference type="EMBL" id="BMQL01000005">
    <property type="protein sequence ID" value="GGR02170.1"/>
    <property type="molecule type" value="Genomic_DNA"/>
</dbReference>
<reference evidence="2" key="2">
    <citation type="submission" date="2020-09" db="EMBL/GenBank/DDBJ databases">
        <authorList>
            <person name="Sun Q."/>
            <person name="Ohkuma M."/>
        </authorList>
    </citation>
    <scope>NUCLEOTIDE SEQUENCE</scope>
    <source>
        <strain evidence="2">JCM 31311</strain>
    </source>
</reference>
<gene>
    <name evidence="2" type="ORF">GCM10008957_13860</name>
</gene>
<dbReference type="Pfam" id="PF00903">
    <property type="entry name" value="Glyoxalase"/>
    <property type="match status" value="1"/>
</dbReference>
<evidence type="ECO:0000313" key="2">
    <source>
        <dbReference type="EMBL" id="GGR02170.1"/>
    </source>
</evidence>
<name>A0A918F3W5_9DEIO</name>
<dbReference type="Proteomes" id="UP000603865">
    <property type="component" value="Unassembled WGS sequence"/>
</dbReference>
<proteinExistence type="predicted"/>
<evidence type="ECO:0000259" key="1">
    <source>
        <dbReference type="PROSITE" id="PS51819"/>
    </source>
</evidence>
<dbReference type="InterPro" id="IPR037523">
    <property type="entry name" value="VOC_core"/>
</dbReference>